<dbReference type="Proteomes" id="UP000314294">
    <property type="component" value="Unassembled WGS sequence"/>
</dbReference>
<evidence type="ECO:0000313" key="3">
    <source>
        <dbReference type="Proteomes" id="UP000314294"/>
    </source>
</evidence>
<evidence type="ECO:0000256" key="1">
    <source>
        <dbReference type="SAM" id="MobiDB-lite"/>
    </source>
</evidence>
<feature type="region of interest" description="Disordered" evidence="1">
    <location>
        <begin position="59"/>
        <end position="78"/>
    </location>
</feature>
<name>A0A4Z2G7D8_9TELE</name>
<sequence length="93" mass="10201">MMLPSQKPLNPVAFTLWCDEQTEDLYHPAGSEETIKIPAEQQTSTCYPKQLDLVNKKEASPLGDDTRGSALAWSIPPDPLGTLLGPEHAVRVD</sequence>
<keyword evidence="3" id="KW-1185">Reference proteome</keyword>
<accession>A0A4Z2G7D8</accession>
<protein>
    <submittedName>
        <fullName evidence="2">Uncharacterized protein</fullName>
    </submittedName>
</protein>
<reference evidence="2 3" key="1">
    <citation type="submission" date="2019-03" db="EMBL/GenBank/DDBJ databases">
        <title>First draft genome of Liparis tanakae, snailfish: a comprehensive survey of snailfish specific genes.</title>
        <authorList>
            <person name="Kim W."/>
            <person name="Song I."/>
            <person name="Jeong J.-H."/>
            <person name="Kim D."/>
            <person name="Kim S."/>
            <person name="Ryu S."/>
            <person name="Song J.Y."/>
            <person name="Lee S.K."/>
        </authorList>
    </citation>
    <scope>NUCLEOTIDE SEQUENCE [LARGE SCALE GENOMIC DNA]</scope>
    <source>
        <tissue evidence="2">Muscle</tissue>
    </source>
</reference>
<gene>
    <name evidence="2" type="ORF">EYF80_040354</name>
</gene>
<evidence type="ECO:0000313" key="2">
    <source>
        <dbReference type="EMBL" id="TNN49458.1"/>
    </source>
</evidence>
<comment type="caution">
    <text evidence="2">The sequence shown here is derived from an EMBL/GenBank/DDBJ whole genome shotgun (WGS) entry which is preliminary data.</text>
</comment>
<organism evidence="2 3">
    <name type="scientific">Liparis tanakae</name>
    <name type="common">Tanaka's snailfish</name>
    <dbReference type="NCBI Taxonomy" id="230148"/>
    <lineage>
        <taxon>Eukaryota</taxon>
        <taxon>Metazoa</taxon>
        <taxon>Chordata</taxon>
        <taxon>Craniata</taxon>
        <taxon>Vertebrata</taxon>
        <taxon>Euteleostomi</taxon>
        <taxon>Actinopterygii</taxon>
        <taxon>Neopterygii</taxon>
        <taxon>Teleostei</taxon>
        <taxon>Neoteleostei</taxon>
        <taxon>Acanthomorphata</taxon>
        <taxon>Eupercaria</taxon>
        <taxon>Perciformes</taxon>
        <taxon>Cottioidei</taxon>
        <taxon>Cottales</taxon>
        <taxon>Liparidae</taxon>
        <taxon>Liparis</taxon>
    </lineage>
</organism>
<dbReference type="EMBL" id="SRLO01000656">
    <property type="protein sequence ID" value="TNN49458.1"/>
    <property type="molecule type" value="Genomic_DNA"/>
</dbReference>
<dbReference type="AlphaFoldDB" id="A0A4Z2G7D8"/>
<proteinExistence type="predicted"/>